<dbReference type="EMBL" id="BRLB01000008">
    <property type="protein sequence ID" value="GKX30254.1"/>
    <property type="molecule type" value="Genomic_DNA"/>
</dbReference>
<dbReference type="PROSITE" id="PS50928">
    <property type="entry name" value="ABC_TM1"/>
    <property type="match status" value="1"/>
</dbReference>
<comment type="caution">
    <text evidence="9">The sequence shown here is derived from an EMBL/GenBank/DDBJ whole genome shotgun (WGS) entry which is preliminary data.</text>
</comment>
<evidence type="ECO:0000256" key="6">
    <source>
        <dbReference type="ARBA" id="ARBA00023136"/>
    </source>
</evidence>
<protein>
    <submittedName>
        <fullName evidence="9">Sugar ABC transporter permease</fullName>
    </submittedName>
</protein>
<dbReference type="AlphaFoldDB" id="A0A9W5YBV2"/>
<keyword evidence="2 7" id="KW-0813">Transport</keyword>
<reference evidence="9" key="1">
    <citation type="submission" date="2022-06" db="EMBL/GenBank/DDBJ databases">
        <title>Vallitalea longa sp. nov., an anaerobic bacterium isolated from marine sediment.</title>
        <authorList>
            <person name="Hirano S."/>
            <person name="Terahara T."/>
            <person name="Mori K."/>
            <person name="Hamada M."/>
            <person name="Matsumoto R."/>
            <person name="Kobayashi T."/>
        </authorList>
    </citation>
    <scope>NUCLEOTIDE SEQUENCE</scope>
    <source>
        <strain evidence="9">SH18-1</strain>
    </source>
</reference>
<evidence type="ECO:0000313" key="9">
    <source>
        <dbReference type="EMBL" id="GKX30254.1"/>
    </source>
</evidence>
<dbReference type="PANTHER" id="PTHR43744">
    <property type="entry name" value="ABC TRANSPORTER PERMEASE PROTEIN MG189-RELATED-RELATED"/>
    <property type="match status" value="1"/>
</dbReference>
<dbReference type="GO" id="GO:0005886">
    <property type="term" value="C:plasma membrane"/>
    <property type="evidence" value="ECO:0007669"/>
    <property type="project" value="UniProtKB-SubCell"/>
</dbReference>
<comment type="similarity">
    <text evidence="7">Belongs to the binding-protein-dependent transport system permease family.</text>
</comment>
<feature type="transmembrane region" description="Helical" evidence="7">
    <location>
        <begin position="138"/>
        <end position="160"/>
    </location>
</feature>
<dbReference type="CDD" id="cd06261">
    <property type="entry name" value="TM_PBP2"/>
    <property type="match status" value="1"/>
</dbReference>
<dbReference type="Pfam" id="PF00528">
    <property type="entry name" value="BPD_transp_1"/>
    <property type="match status" value="1"/>
</dbReference>
<dbReference type="PANTHER" id="PTHR43744:SF12">
    <property type="entry name" value="ABC TRANSPORTER PERMEASE PROTEIN MG189-RELATED"/>
    <property type="match status" value="1"/>
</dbReference>
<comment type="subcellular location">
    <subcellularLocation>
        <location evidence="1 7">Cell membrane</location>
        <topology evidence="1 7">Multi-pass membrane protein</topology>
    </subcellularLocation>
</comment>
<evidence type="ECO:0000259" key="8">
    <source>
        <dbReference type="PROSITE" id="PS50928"/>
    </source>
</evidence>
<keyword evidence="5 7" id="KW-1133">Transmembrane helix</keyword>
<dbReference type="Gene3D" id="1.10.3720.10">
    <property type="entry name" value="MetI-like"/>
    <property type="match status" value="1"/>
</dbReference>
<evidence type="ECO:0000256" key="7">
    <source>
        <dbReference type="RuleBase" id="RU363032"/>
    </source>
</evidence>
<proteinExistence type="inferred from homology"/>
<feature type="domain" description="ABC transmembrane type-1" evidence="8">
    <location>
        <begin position="70"/>
        <end position="260"/>
    </location>
</feature>
<accession>A0A9W5YBV2</accession>
<feature type="transmembrane region" description="Helical" evidence="7">
    <location>
        <begin position="76"/>
        <end position="95"/>
    </location>
</feature>
<evidence type="ECO:0000313" key="10">
    <source>
        <dbReference type="Proteomes" id="UP001144256"/>
    </source>
</evidence>
<dbReference type="GO" id="GO:0055085">
    <property type="term" value="P:transmembrane transport"/>
    <property type="evidence" value="ECO:0007669"/>
    <property type="project" value="InterPro"/>
</dbReference>
<feature type="transmembrane region" description="Helical" evidence="7">
    <location>
        <begin position="181"/>
        <end position="206"/>
    </location>
</feature>
<evidence type="ECO:0000256" key="3">
    <source>
        <dbReference type="ARBA" id="ARBA00022475"/>
    </source>
</evidence>
<evidence type="ECO:0000256" key="5">
    <source>
        <dbReference type="ARBA" id="ARBA00022989"/>
    </source>
</evidence>
<gene>
    <name evidence="9" type="ORF">SH1V18_27340</name>
</gene>
<dbReference type="InterPro" id="IPR000515">
    <property type="entry name" value="MetI-like"/>
</dbReference>
<dbReference type="SUPFAM" id="SSF161098">
    <property type="entry name" value="MetI-like"/>
    <property type="match status" value="1"/>
</dbReference>
<evidence type="ECO:0000256" key="1">
    <source>
        <dbReference type="ARBA" id="ARBA00004651"/>
    </source>
</evidence>
<dbReference type="RefSeq" id="WP_281816267.1">
    <property type="nucleotide sequence ID" value="NZ_BRLB01000008.1"/>
</dbReference>
<keyword evidence="4 7" id="KW-0812">Transmembrane</keyword>
<keyword evidence="6 7" id="KW-0472">Membrane</keyword>
<dbReference type="Proteomes" id="UP001144256">
    <property type="component" value="Unassembled WGS sequence"/>
</dbReference>
<feature type="transmembrane region" description="Helical" evidence="7">
    <location>
        <begin position="241"/>
        <end position="260"/>
    </location>
</feature>
<keyword evidence="10" id="KW-1185">Reference proteome</keyword>
<dbReference type="InterPro" id="IPR035906">
    <property type="entry name" value="MetI-like_sf"/>
</dbReference>
<feature type="transmembrane region" description="Helical" evidence="7">
    <location>
        <begin position="12"/>
        <end position="30"/>
    </location>
</feature>
<feature type="transmembrane region" description="Helical" evidence="7">
    <location>
        <begin position="107"/>
        <end position="126"/>
    </location>
</feature>
<sequence>MVISKKRKFLQYFLLCLVGAFFLFPFLWLLDTSLKNDAQIFKFPPDWIPNPVMFSNYKDALHAIPFLHYTGNTVKIVFFAVLGNLISAPMIGYAFAKLHWRGRNKVFILVLATMMLPFQVTMIPLYSMYVKLGWINTIAPLVVPDFFGKAFFIFLMRQFFLTIPEEMSQAARIDGASEFRIYWNICLPLAKPAVVSVGLFAFIWSWTDFLGPLIFLTQSDKWTISIGLSQFTTSHGLDWKLLMAGATMFMLPMIILFFIMQKTFIQGINTSGLKE</sequence>
<organism evidence="9 10">
    <name type="scientific">Vallitalea longa</name>
    <dbReference type="NCBI Taxonomy" id="2936439"/>
    <lineage>
        <taxon>Bacteria</taxon>
        <taxon>Bacillati</taxon>
        <taxon>Bacillota</taxon>
        <taxon>Clostridia</taxon>
        <taxon>Lachnospirales</taxon>
        <taxon>Vallitaleaceae</taxon>
        <taxon>Vallitalea</taxon>
    </lineage>
</organism>
<name>A0A9W5YBV2_9FIRM</name>
<keyword evidence="3" id="KW-1003">Cell membrane</keyword>
<evidence type="ECO:0000256" key="2">
    <source>
        <dbReference type="ARBA" id="ARBA00022448"/>
    </source>
</evidence>
<evidence type="ECO:0000256" key="4">
    <source>
        <dbReference type="ARBA" id="ARBA00022692"/>
    </source>
</evidence>